<reference evidence="2 3" key="1">
    <citation type="submission" date="2023-07" db="EMBL/GenBank/DDBJ databases">
        <title>Paenibacillus sp. JX-17 nov. isolated from soil.</title>
        <authorList>
            <person name="Wan Y."/>
            <person name="Liu B."/>
        </authorList>
    </citation>
    <scope>NUCLEOTIDE SEQUENCE [LARGE SCALE GENOMIC DNA]</scope>
    <source>
        <strain evidence="2 3">JX-17</strain>
    </source>
</reference>
<protein>
    <submittedName>
        <fullName evidence="2">S-layer homology domain-containing protein</fullName>
    </submittedName>
</protein>
<dbReference type="RefSeq" id="WP_305024925.1">
    <property type="nucleotide sequence ID" value="NZ_JAUQTB010000009.1"/>
</dbReference>
<accession>A0ABT9CEL8</accession>
<dbReference type="Pfam" id="PF00395">
    <property type="entry name" value="SLH"/>
    <property type="match status" value="3"/>
</dbReference>
<proteinExistence type="predicted"/>
<dbReference type="Proteomes" id="UP001240171">
    <property type="component" value="Unassembled WGS sequence"/>
</dbReference>
<sequence>MNTDSNVIAGVQARTTEILSKGDTFVTLNYSDIAQHWAMDSIKKLTKLRVINGYPNGGFKPDEQITRAEFAAMIDRAFVDMASRKVSMKDDDFTAFRDINGRWSTDSLKKLVKVGVLNGYEDGTIRPEKTISRQEMALIITRVLNANILKVDTSKVQFTDLGGAYGADAIKRTSVLGIFNGKAEHTFDPNSGATRAEAIETIINTYSLSPTVKQALMNL</sequence>
<dbReference type="InterPro" id="IPR001119">
    <property type="entry name" value="SLH_dom"/>
</dbReference>
<gene>
    <name evidence="2" type="ORF">Q5741_14965</name>
</gene>
<dbReference type="PANTHER" id="PTHR43308">
    <property type="entry name" value="OUTER MEMBRANE PROTEIN ALPHA-RELATED"/>
    <property type="match status" value="1"/>
</dbReference>
<evidence type="ECO:0000313" key="3">
    <source>
        <dbReference type="Proteomes" id="UP001240171"/>
    </source>
</evidence>
<dbReference type="InterPro" id="IPR051465">
    <property type="entry name" value="Cell_Envelope_Struct_Comp"/>
</dbReference>
<feature type="domain" description="SLH" evidence="1">
    <location>
        <begin position="91"/>
        <end position="154"/>
    </location>
</feature>
<feature type="domain" description="SLH" evidence="1">
    <location>
        <begin position="25"/>
        <end position="88"/>
    </location>
</feature>
<comment type="caution">
    <text evidence="2">The sequence shown here is derived from an EMBL/GenBank/DDBJ whole genome shotgun (WGS) entry which is preliminary data.</text>
</comment>
<name>A0ABT9CEL8_9BACL</name>
<dbReference type="EMBL" id="JAUQTB010000009">
    <property type="protein sequence ID" value="MDO7907710.1"/>
    <property type="molecule type" value="Genomic_DNA"/>
</dbReference>
<dbReference type="PROSITE" id="PS51272">
    <property type="entry name" value="SLH"/>
    <property type="match status" value="2"/>
</dbReference>
<evidence type="ECO:0000259" key="1">
    <source>
        <dbReference type="PROSITE" id="PS51272"/>
    </source>
</evidence>
<evidence type="ECO:0000313" key="2">
    <source>
        <dbReference type="EMBL" id="MDO7907710.1"/>
    </source>
</evidence>
<dbReference type="PANTHER" id="PTHR43308:SF5">
    <property type="entry name" value="S-LAYER PROTEIN _ PEPTIDOGLYCAN ENDO-BETA-N-ACETYLGLUCOSAMINIDASE"/>
    <property type="match status" value="1"/>
</dbReference>
<organism evidence="2 3">
    <name type="scientific">Paenibacillus lacisoli</name>
    <dbReference type="NCBI Taxonomy" id="3064525"/>
    <lineage>
        <taxon>Bacteria</taxon>
        <taxon>Bacillati</taxon>
        <taxon>Bacillota</taxon>
        <taxon>Bacilli</taxon>
        <taxon>Bacillales</taxon>
        <taxon>Paenibacillaceae</taxon>
        <taxon>Paenibacillus</taxon>
    </lineage>
</organism>
<keyword evidence="3" id="KW-1185">Reference proteome</keyword>